<comment type="cofactor">
    <cofactor evidence="1">
        <name>FAD</name>
        <dbReference type="ChEBI" id="CHEBI:57692"/>
    </cofactor>
</comment>
<dbReference type="InterPro" id="IPR004792">
    <property type="entry name" value="BaiN-like"/>
</dbReference>
<dbReference type="Gene3D" id="2.40.30.10">
    <property type="entry name" value="Translation factors"/>
    <property type="match status" value="1"/>
</dbReference>
<dbReference type="PANTHER" id="PTHR42887">
    <property type="entry name" value="OS12G0638800 PROTEIN"/>
    <property type="match status" value="1"/>
</dbReference>
<evidence type="ECO:0000256" key="1">
    <source>
        <dbReference type="ARBA" id="ARBA00001974"/>
    </source>
</evidence>
<dbReference type="AlphaFoldDB" id="A0A7X3SJ60"/>
<dbReference type="PANTHER" id="PTHR42887:SF2">
    <property type="entry name" value="OS12G0638800 PROTEIN"/>
    <property type="match status" value="1"/>
</dbReference>
<evidence type="ECO:0000259" key="4">
    <source>
        <dbReference type="Pfam" id="PF03486"/>
    </source>
</evidence>
<dbReference type="NCBIfam" id="TIGR00275">
    <property type="entry name" value="aminoacetone oxidase family FAD-binding enzyme"/>
    <property type="match status" value="1"/>
</dbReference>
<dbReference type="SUPFAM" id="SSF51905">
    <property type="entry name" value="FAD/NAD(P)-binding domain"/>
    <property type="match status" value="1"/>
</dbReference>
<proteinExistence type="predicted"/>
<dbReference type="EMBL" id="WUQX01000001">
    <property type="protein sequence ID" value="MXP76059.1"/>
    <property type="molecule type" value="Genomic_DNA"/>
</dbReference>
<dbReference type="InterPro" id="IPR055178">
    <property type="entry name" value="RsdA/BaiN/AoA(So)-like_dom"/>
</dbReference>
<comment type="caution">
    <text evidence="6">The sequence shown here is derived from an EMBL/GenBank/DDBJ whole genome shotgun (WGS) entry which is preliminary data.</text>
</comment>
<dbReference type="RefSeq" id="WP_159751231.1">
    <property type="nucleotide sequence ID" value="NZ_WUQX01000001.1"/>
</dbReference>
<dbReference type="Pfam" id="PF22780">
    <property type="entry name" value="HI0933_like_1st"/>
    <property type="match status" value="1"/>
</dbReference>
<evidence type="ECO:0000313" key="7">
    <source>
        <dbReference type="Proteomes" id="UP000460412"/>
    </source>
</evidence>
<dbReference type="SUPFAM" id="SSF160996">
    <property type="entry name" value="HI0933 insert domain-like"/>
    <property type="match status" value="1"/>
</dbReference>
<reference evidence="6 7" key="1">
    <citation type="submission" date="2019-12" db="EMBL/GenBank/DDBJ databases">
        <title>Sporaefaciens musculi gen. nov., sp. nov., a novel bacterium isolated from the caecum of an obese mouse.</title>
        <authorList>
            <person name="Rasmussen T.S."/>
            <person name="Streidl T."/>
            <person name="Hitch T.C.A."/>
            <person name="Wortmann E."/>
            <person name="Deptula P."/>
            <person name="Hansen M."/>
            <person name="Nielsen D.S."/>
            <person name="Clavel T."/>
            <person name="Vogensen F.K."/>
        </authorList>
    </citation>
    <scope>NUCLEOTIDE SEQUENCE [LARGE SCALE GENOMIC DNA]</scope>
    <source>
        <strain evidence="6 7">WCA-9-b2</strain>
    </source>
</reference>
<dbReference type="InterPro" id="IPR036188">
    <property type="entry name" value="FAD/NAD-bd_sf"/>
</dbReference>
<dbReference type="Gene3D" id="1.10.8.260">
    <property type="entry name" value="HI0933 insert domain-like"/>
    <property type="match status" value="1"/>
</dbReference>
<dbReference type="Pfam" id="PF03486">
    <property type="entry name" value="HI0933_like"/>
    <property type="match status" value="1"/>
</dbReference>
<evidence type="ECO:0000256" key="3">
    <source>
        <dbReference type="ARBA" id="ARBA00022827"/>
    </source>
</evidence>
<keyword evidence="2" id="KW-0285">Flavoprotein</keyword>
<gene>
    <name evidence="6" type="ORF">GN277_11870</name>
</gene>
<keyword evidence="7" id="KW-1185">Reference proteome</keyword>
<feature type="domain" description="RsdA/BaiN/AoA(So)-like Rossmann fold-like" evidence="4">
    <location>
        <begin position="4"/>
        <end position="411"/>
    </location>
</feature>
<dbReference type="Gene3D" id="3.50.50.60">
    <property type="entry name" value="FAD/NAD(P)-binding domain"/>
    <property type="match status" value="1"/>
</dbReference>
<dbReference type="Proteomes" id="UP000460412">
    <property type="component" value="Unassembled WGS sequence"/>
</dbReference>
<evidence type="ECO:0000256" key="2">
    <source>
        <dbReference type="ARBA" id="ARBA00022630"/>
    </source>
</evidence>
<dbReference type="InterPro" id="IPR057661">
    <property type="entry name" value="RsdA/BaiN/AoA(So)_Rossmann"/>
</dbReference>
<feature type="domain" description="RsdA/BaiN/AoA(So)-like insert" evidence="5">
    <location>
        <begin position="196"/>
        <end position="358"/>
    </location>
</feature>
<sequence length="419" mass="45620">MRRIGIIGGGASGIAAAITAARNDRKAQVFILEQKEKIGRKLLATGNGRCNLTNRQAVPSCAKVCYRGGNIQFVEEVLRAFSYEDTLKFFESIGLVVKLRGDYVYPRSDQASAVLELLELELKRLGVEVYCNVKVASIAWEGKNFCIRTEETCSVKSFKADRLILASGGQAASSLGSDGSGYGLAKALKHSVTCIVPALVQLKVKAHPFAKASGVRTEAKVTALIDGKEAASDTGEVQITAYGISGIPVFQISRFIALGLHQKKRSEVLLDLLPEYSEDEVYRLLVKMGDKRDDLTAKEWLTGIFNQKLVPRILEMAGVKMQTRVSKLSEGQLQTVAKKCKRIILTIQDTNGFENAQVCAGGVRTKEVCPQTMESLRTKGVYLTGELLDVDGICGGFNLQWAWATGCIAGKASVMRKKK</sequence>
<evidence type="ECO:0000259" key="5">
    <source>
        <dbReference type="Pfam" id="PF22780"/>
    </source>
</evidence>
<organism evidence="6 7">
    <name type="scientific">Sporofaciens musculi</name>
    <dbReference type="NCBI Taxonomy" id="2681861"/>
    <lineage>
        <taxon>Bacteria</taxon>
        <taxon>Bacillati</taxon>
        <taxon>Bacillota</taxon>
        <taxon>Clostridia</taxon>
        <taxon>Lachnospirales</taxon>
        <taxon>Lachnospiraceae</taxon>
        <taxon>Sporofaciens</taxon>
    </lineage>
</organism>
<accession>A0A7X3SJ60</accession>
<dbReference type="InterPro" id="IPR023166">
    <property type="entry name" value="BaiN-like_dom_sf"/>
</dbReference>
<name>A0A7X3SJ60_9FIRM</name>
<evidence type="ECO:0000313" key="6">
    <source>
        <dbReference type="EMBL" id="MXP76059.1"/>
    </source>
</evidence>
<protein>
    <submittedName>
        <fullName evidence="6">Aminoacetone oxidase family FAD-binding enzyme</fullName>
    </submittedName>
</protein>
<keyword evidence="3" id="KW-0274">FAD</keyword>